<feature type="transmembrane region" description="Helical" evidence="5">
    <location>
        <begin position="79"/>
        <end position="97"/>
    </location>
</feature>
<keyword evidence="2 5" id="KW-0812">Transmembrane</keyword>
<feature type="transmembrane region" description="Helical" evidence="5">
    <location>
        <begin position="133"/>
        <end position="152"/>
    </location>
</feature>
<proteinExistence type="predicted"/>
<comment type="caution">
    <text evidence="8">The sequence shown here is derived from an EMBL/GenBank/DDBJ whole genome shotgun (WGS) entry which is preliminary data.</text>
</comment>
<comment type="subcellular location">
    <subcellularLocation>
        <location evidence="1">Membrane</location>
        <topology evidence="1">Multi-pass membrane protein</topology>
    </subcellularLocation>
</comment>
<evidence type="ECO:0000313" key="8">
    <source>
        <dbReference type="EMBL" id="TCS41435.1"/>
    </source>
</evidence>
<dbReference type="Pfam" id="PF01694">
    <property type="entry name" value="Rhomboid"/>
    <property type="match status" value="1"/>
</dbReference>
<feature type="transmembrane region" description="Helical" evidence="5">
    <location>
        <begin position="172"/>
        <end position="191"/>
    </location>
</feature>
<evidence type="ECO:0000256" key="5">
    <source>
        <dbReference type="SAM" id="Phobius"/>
    </source>
</evidence>
<dbReference type="GO" id="GO:0006508">
    <property type="term" value="P:proteolysis"/>
    <property type="evidence" value="ECO:0007669"/>
    <property type="project" value="UniProtKB-KW"/>
</dbReference>
<keyword evidence="3 5" id="KW-1133">Transmembrane helix</keyword>
<dbReference type="GO" id="GO:0004252">
    <property type="term" value="F:serine-type endopeptidase activity"/>
    <property type="evidence" value="ECO:0007669"/>
    <property type="project" value="InterPro"/>
</dbReference>
<keyword evidence="9" id="KW-1185">Reference proteome</keyword>
<dbReference type="Gene3D" id="1.20.1540.10">
    <property type="entry name" value="Rhomboid-like"/>
    <property type="match status" value="1"/>
</dbReference>
<evidence type="ECO:0000256" key="1">
    <source>
        <dbReference type="ARBA" id="ARBA00004141"/>
    </source>
</evidence>
<dbReference type="GO" id="GO:0016020">
    <property type="term" value="C:membrane"/>
    <property type="evidence" value="ECO:0007669"/>
    <property type="project" value="UniProtKB-SubCell"/>
</dbReference>
<reference evidence="8 9" key="1">
    <citation type="submission" date="2019-03" db="EMBL/GenBank/DDBJ databases">
        <title>Genomic Encyclopedia of Archaeal and Bacterial Type Strains, Phase II (KMG-II): from individual species to whole genera.</title>
        <authorList>
            <person name="Goeker M."/>
        </authorList>
    </citation>
    <scope>NUCLEOTIDE SEQUENCE [LARGE SCALE GENOMIC DNA]</scope>
    <source>
        <strain evidence="8 9">DSM 15388</strain>
    </source>
</reference>
<sequence length="193" mass="21696">MFFKNNMAAVWLLCLSLLTLIASWSPVVAAGSFDASLTAAGQWWRPFSAWVCQLNFAHWAINQWGLVVMAFLLPKRLPWLKVMGFAWVWFAASLMLLQSEYAAYVGLSGLLYGWLVLAAYYSPYYSNLMKGAFIAVISVKVLLENGLLFGFLWQSDMLETLLNAPVAHQSHLWGLISGLVFIAAVQLLQLLRR</sequence>
<dbReference type="SUPFAM" id="SSF144091">
    <property type="entry name" value="Rhomboid-like"/>
    <property type="match status" value="1"/>
</dbReference>
<keyword evidence="8" id="KW-0378">Hydrolase</keyword>
<evidence type="ECO:0000256" key="4">
    <source>
        <dbReference type="ARBA" id="ARBA00023136"/>
    </source>
</evidence>
<feature type="transmembrane region" description="Helical" evidence="5">
    <location>
        <begin position="53"/>
        <end position="72"/>
    </location>
</feature>
<dbReference type="EMBL" id="SLZR01000006">
    <property type="protein sequence ID" value="TCS41435.1"/>
    <property type="molecule type" value="Genomic_DNA"/>
</dbReference>
<evidence type="ECO:0000256" key="6">
    <source>
        <dbReference type="SAM" id="SignalP"/>
    </source>
</evidence>
<dbReference type="AlphaFoldDB" id="A0A4R3I823"/>
<protein>
    <submittedName>
        <fullName evidence="8">Rhomboid family GlyGly-CTERM serine protease</fullName>
    </submittedName>
</protein>
<evidence type="ECO:0000256" key="3">
    <source>
        <dbReference type="ARBA" id="ARBA00022989"/>
    </source>
</evidence>
<dbReference type="InterPro" id="IPR022764">
    <property type="entry name" value="Peptidase_S54_rhomboid_dom"/>
</dbReference>
<keyword evidence="6" id="KW-0732">Signal</keyword>
<dbReference type="Proteomes" id="UP000295793">
    <property type="component" value="Unassembled WGS sequence"/>
</dbReference>
<accession>A0A4R3I823</accession>
<organism evidence="8 9">
    <name type="scientific">Reinekea marinisedimentorum</name>
    <dbReference type="NCBI Taxonomy" id="230495"/>
    <lineage>
        <taxon>Bacteria</taxon>
        <taxon>Pseudomonadati</taxon>
        <taxon>Pseudomonadota</taxon>
        <taxon>Gammaproteobacteria</taxon>
        <taxon>Oceanospirillales</taxon>
        <taxon>Saccharospirillaceae</taxon>
        <taxon>Reinekea</taxon>
    </lineage>
</organism>
<evidence type="ECO:0000313" key="9">
    <source>
        <dbReference type="Proteomes" id="UP000295793"/>
    </source>
</evidence>
<gene>
    <name evidence="8" type="ORF">BCF53_106166</name>
</gene>
<feature type="signal peptide" evidence="6">
    <location>
        <begin position="1"/>
        <end position="29"/>
    </location>
</feature>
<dbReference type="InterPro" id="IPR035952">
    <property type="entry name" value="Rhomboid-like_sf"/>
</dbReference>
<feature type="chain" id="PRO_5020550606" evidence="6">
    <location>
        <begin position="30"/>
        <end position="193"/>
    </location>
</feature>
<feature type="transmembrane region" description="Helical" evidence="5">
    <location>
        <begin position="103"/>
        <end position="121"/>
    </location>
</feature>
<feature type="domain" description="Peptidase S54 rhomboid" evidence="7">
    <location>
        <begin position="41"/>
        <end position="183"/>
    </location>
</feature>
<keyword evidence="4 5" id="KW-0472">Membrane</keyword>
<name>A0A4R3I823_9GAMM</name>
<evidence type="ECO:0000259" key="7">
    <source>
        <dbReference type="Pfam" id="PF01694"/>
    </source>
</evidence>
<evidence type="ECO:0000256" key="2">
    <source>
        <dbReference type="ARBA" id="ARBA00022692"/>
    </source>
</evidence>
<keyword evidence="8" id="KW-0645">Protease</keyword>